<dbReference type="NCBIfam" id="NF001183">
    <property type="entry name" value="PRK00155.1-3"/>
    <property type="match status" value="1"/>
</dbReference>
<dbReference type="eggNOG" id="COG1211">
    <property type="taxonomic scope" value="Bacteria"/>
</dbReference>
<dbReference type="PANTHER" id="PTHR32125">
    <property type="entry name" value="2-C-METHYL-D-ERYTHRITOL 4-PHOSPHATE CYTIDYLYLTRANSFERASE, CHLOROPLASTIC"/>
    <property type="match status" value="1"/>
</dbReference>
<dbReference type="InterPro" id="IPR050088">
    <property type="entry name" value="IspD/TarI_cytidylyltransf_bact"/>
</dbReference>
<dbReference type="SUPFAM" id="SSF53448">
    <property type="entry name" value="Nucleotide-diphospho-sugar transferases"/>
    <property type="match status" value="1"/>
</dbReference>
<dbReference type="EC" id="2.7.7.40" evidence="4"/>
<dbReference type="RefSeq" id="WP_006363037.1">
    <property type="nucleotide sequence ID" value="NZ_GG700631.1"/>
</dbReference>
<feature type="binding site" evidence="4">
    <location>
        <begin position="81"/>
        <end position="87"/>
    </location>
    <ligand>
        <name>CTP</name>
        <dbReference type="ChEBI" id="CHEBI:37563"/>
    </ligand>
</feature>
<dbReference type="Gene3D" id="3.90.550.10">
    <property type="entry name" value="Spore Coat Polysaccharide Biosynthesis Protein SpsA, Chain A"/>
    <property type="match status" value="1"/>
</dbReference>
<dbReference type="STRING" id="649764.HMPREF0762_01760"/>
<evidence type="ECO:0000313" key="5">
    <source>
        <dbReference type="EMBL" id="EEZ60283.1"/>
    </source>
</evidence>
<name>D0WIT5_SLAES</name>
<dbReference type="InterPro" id="IPR034709">
    <property type="entry name" value="TarI"/>
</dbReference>
<accession>D0WIT5</accession>
<protein>
    <recommendedName>
        <fullName evidence="4">Ribitol-5-phosphate cytidylyltransferase</fullName>
        <ecNumber evidence="4">2.7.7.40</ecNumber>
    </recommendedName>
</protein>
<comment type="similarity">
    <text evidence="4">Belongs to the IspD/TarI cytidylyltransferase family. TarI subfamily.</text>
</comment>
<reference evidence="5" key="1">
    <citation type="submission" date="2009-10" db="EMBL/GenBank/DDBJ databases">
        <authorList>
            <person name="Weinstock G."/>
            <person name="Sodergren E."/>
            <person name="Clifton S."/>
            <person name="Fulton L."/>
            <person name="Fulton B."/>
            <person name="Courtney L."/>
            <person name="Fronick C."/>
            <person name="Harrison M."/>
            <person name="Strong C."/>
            <person name="Farmer C."/>
            <person name="Delahaunty K."/>
            <person name="Markovic C."/>
            <person name="Hall O."/>
            <person name="Minx P."/>
            <person name="Tomlinson C."/>
            <person name="Mitreva M."/>
            <person name="Nelson J."/>
            <person name="Hou S."/>
            <person name="Wollam A."/>
            <person name="Pepin K.H."/>
            <person name="Johnson M."/>
            <person name="Bhonagiri V."/>
            <person name="Nash W.E."/>
            <person name="Warren W."/>
            <person name="Chinwalla A."/>
            <person name="Mardis E.R."/>
            <person name="Wilson R.K."/>
        </authorList>
    </citation>
    <scope>NUCLEOTIDE SEQUENCE [LARGE SCALE GENOMIC DNA]</scope>
    <source>
        <strain evidence="5">ATCC 700122</strain>
    </source>
</reference>
<evidence type="ECO:0000256" key="4">
    <source>
        <dbReference type="HAMAP-Rule" id="MF_02068"/>
    </source>
</evidence>
<feature type="binding site" evidence="4">
    <location>
        <begin position="7"/>
        <end position="10"/>
    </location>
    <ligand>
        <name>CTP</name>
        <dbReference type="ChEBI" id="CHEBI:37563"/>
    </ligand>
</feature>
<dbReference type="InterPro" id="IPR029044">
    <property type="entry name" value="Nucleotide-diphossugar_trans"/>
</dbReference>
<feature type="site" description="Transition state stabilizer" evidence="4">
    <location>
        <position position="14"/>
    </location>
</feature>
<comment type="caution">
    <text evidence="5">The sequence shown here is derived from an EMBL/GenBank/DDBJ whole genome shotgun (WGS) entry which is preliminary data.</text>
</comment>
<dbReference type="Proteomes" id="UP000006001">
    <property type="component" value="Unassembled WGS sequence"/>
</dbReference>
<gene>
    <name evidence="5" type="primary">ispD</name>
    <name evidence="5" type="ORF">HMPREF0762_01760</name>
</gene>
<dbReference type="AlphaFoldDB" id="D0WIT5"/>
<dbReference type="PANTHER" id="PTHR32125:SF8">
    <property type="entry name" value="RIBITOL-5-PHOSPHATE CYTIDYLYLTRANSFERASE"/>
    <property type="match status" value="1"/>
</dbReference>
<dbReference type="GeneID" id="85008173"/>
<organism evidence="5 6">
    <name type="scientific">Slackia exigua (strain ATCC 700122 / DSM 15923 / CIP 105133 / JCM 11022 / KCTC 5966 / S-7)</name>
    <dbReference type="NCBI Taxonomy" id="649764"/>
    <lineage>
        <taxon>Bacteria</taxon>
        <taxon>Bacillati</taxon>
        <taxon>Actinomycetota</taxon>
        <taxon>Coriobacteriia</taxon>
        <taxon>Eggerthellales</taxon>
        <taxon>Eggerthellaceae</taxon>
        <taxon>Slackia</taxon>
    </lineage>
</organism>
<keyword evidence="3" id="KW-0777">Teichoic acid biosynthesis</keyword>
<feature type="site" description="Positions ribitol 5-phosphate for the nucleophilic attack" evidence="4">
    <location>
        <position position="160"/>
    </location>
</feature>
<feature type="site" description="Transition state stabilizer" evidence="4">
    <location>
        <position position="22"/>
    </location>
</feature>
<dbReference type="CDD" id="cd02516">
    <property type="entry name" value="CDP-ME_synthetase"/>
    <property type="match status" value="1"/>
</dbReference>
<dbReference type="FunFam" id="3.90.550.10:FF:000003">
    <property type="entry name" value="2-C-methyl-D-erythritol 4-phosphate cytidylyltransferase"/>
    <property type="match status" value="1"/>
</dbReference>
<comment type="function">
    <text evidence="4">Catalyzes the transfer of the cytidylyl group of CTP to D-ribitol 5-phosphate.</text>
</comment>
<dbReference type="GO" id="GO:0019350">
    <property type="term" value="P:teichoic acid biosynthetic process"/>
    <property type="evidence" value="ECO:0007669"/>
    <property type="project" value="UniProtKB-KW"/>
</dbReference>
<dbReference type="OrthoDB" id="9802561at2"/>
<feature type="site" description="Positions ribitol 5-phosphate for the nucleophilic attack" evidence="4">
    <location>
        <position position="217"/>
    </location>
</feature>
<feature type="binding site" evidence="4">
    <location>
        <position position="112"/>
    </location>
    <ligand>
        <name>CTP</name>
        <dbReference type="ChEBI" id="CHEBI:37563"/>
    </ligand>
</feature>
<keyword evidence="1 4" id="KW-0808">Transferase</keyword>
<dbReference type="GO" id="GO:0050518">
    <property type="term" value="F:2-C-methyl-D-erythritol 4-phosphate cytidylyltransferase activity"/>
    <property type="evidence" value="ECO:0007669"/>
    <property type="project" value="TreeGrafter"/>
</dbReference>
<keyword evidence="6" id="KW-1185">Reference proteome</keyword>
<dbReference type="HAMAP" id="MF_02068">
    <property type="entry name" value="TarI"/>
    <property type="match status" value="1"/>
</dbReference>
<dbReference type="InterPro" id="IPR034683">
    <property type="entry name" value="IspD/TarI"/>
</dbReference>
<proteinExistence type="inferred from homology"/>
<dbReference type="Pfam" id="PF01128">
    <property type="entry name" value="IspD"/>
    <property type="match status" value="1"/>
</dbReference>
<dbReference type="EMBL" id="ACUX02000019">
    <property type="protein sequence ID" value="EEZ60283.1"/>
    <property type="molecule type" value="Genomic_DNA"/>
</dbReference>
<keyword evidence="2 4" id="KW-0548">Nucleotidyltransferase</keyword>
<comment type="catalytic activity">
    <reaction evidence="4">
        <text>D-ribitol 5-phosphate + CTP + H(+) = CDP-L-ribitol + diphosphate</text>
        <dbReference type="Rhea" id="RHEA:12456"/>
        <dbReference type="ChEBI" id="CHEBI:15378"/>
        <dbReference type="ChEBI" id="CHEBI:33019"/>
        <dbReference type="ChEBI" id="CHEBI:37563"/>
        <dbReference type="ChEBI" id="CHEBI:57608"/>
        <dbReference type="ChEBI" id="CHEBI:57695"/>
        <dbReference type="EC" id="2.7.7.40"/>
    </reaction>
</comment>
<evidence type="ECO:0000256" key="2">
    <source>
        <dbReference type="ARBA" id="ARBA00022695"/>
    </source>
</evidence>
<evidence type="ECO:0000256" key="1">
    <source>
        <dbReference type="ARBA" id="ARBA00022679"/>
    </source>
</evidence>
<evidence type="ECO:0000256" key="3">
    <source>
        <dbReference type="ARBA" id="ARBA00022944"/>
    </source>
</evidence>
<evidence type="ECO:0000313" key="6">
    <source>
        <dbReference type="Proteomes" id="UP000006001"/>
    </source>
</evidence>
<sequence length="235" mass="25921">MNFAAILAGGRGTRMGNQDKPKQYLLLDKKPIIAYTVEKFLIMPEFEKVIVLCPDAWVEPTKDILRTYVGKSDRLVVIAGGERRNDTIMNAIAYIEDAFGIDDDAVLVTHDSVRPFVTYRIIKDNLDAMASHDACDTVIPATDTIVESVDGTVIDAVPERSRMFQGQTPQTFKIGALKSLYASLSNEERAILTDACKIFVLRDRKVALVPGAASNIKITYPTDLKIAQALLGIED</sequence>
<dbReference type="GO" id="GO:0047349">
    <property type="term" value="F:D-ribitol-5-phosphate cytidylyltransferase activity"/>
    <property type="evidence" value="ECO:0007669"/>
    <property type="project" value="UniProtKB-UniRule"/>
</dbReference>
<dbReference type="HOGENOM" id="CLU_061281_2_3_11"/>